<dbReference type="AlphaFoldDB" id="A0A024G7G6"/>
<organism evidence="1 2">
    <name type="scientific">Albugo candida</name>
    <dbReference type="NCBI Taxonomy" id="65357"/>
    <lineage>
        <taxon>Eukaryota</taxon>
        <taxon>Sar</taxon>
        <taxon>Stramenopiles</taxon>
        <taxon>Oomycota</taxon>
        <taxon>Peronosporomycetes</taxon>
        <taxon>Albuginales</taxon>
        <taxon>Albuginaceae</taxon>
        <taxon>Albugo</taxon>
    </lineage>
</organism>
<dbReference type="CDD" id="cd19757">
    <property type="entry name" value="Bbox1"/>
    <property type="match status" value="1"/>
</dbReference>
<accession>A0A024G7G6</accession>
<evidence type="ECO:0008006" key="3">
    <source>
        <dbReference type="Google" id="ProtNLM"/>
    </source>
</evidence>
<name>A0A024G7G6_9STRA</name>
<reference evidence="1 2" key="1">
    <citation type="submission" date="2012-05" db="EMBL/GenBank/DDBJ databases">
        <title>Recombination and specialization in a pathogen metapopulation.</title>
        <authorList>
            <person name="Gardiner A."/>
            <person name="Kemen E."/>
            <person name="Schultz-Larsen T."/>
            <person name="MacLean D."/>
            <person name="Van Oosterhout C."/>
            <person name="Jones J.D.G."/>
        </authorList>
    </citation>
    <scope>NUCLEOTIDE SEQUENCE [LARGE SCALE GENOMIC DNA]</scope>
    <source>
        <strain evidence="1 2">Ac Nc2</strain>
    </source>
</reference>
<dbReference type="EMBL" id="CAIX01000039">
    <property type="protein sequence ID" value="CCI42811.1"/>
    <property type="molecule type" value="Genomic_DNA"/>
</dbReference>
<sequence>MSGYEQTLTCDPKFCEKQEFVAALRSDRFRVLSEVNSSRMQLFEKRSAEAEGDRELHSKNAQYTFCGRDKPLVIHQGFVSRARSIAEKPGSALCNNRSMDGLKITRFESLRRHNASREFSRDSQIKQKACTKSSIESLHLVGEAPSTCRTIKEQDKRERQSAKPPLLIDSEKDHSEERVLVCGNCTIIEAELWCAYCFQVFCPSCWTEIHNTSVDFSSYCFHSSKSKNISWEHPLAPEICPLRPNKKGFSFGLIYLRVEPSKKSINSIKRKRTPNSKSRHFAEKRLAASKSLPSLQGIAFALRNSLTL</sequence>
<protein>
    <recommendedName>
        <fullName evidence="3">B box-type domain-containing protein</fullName>
    </recommendedName>
</protein>
<keyword evidence="2" id="KW-1185">Reference proteome</keyword>
<evidence type="ECO:0000313" key="2">
    <source>
        <dbReference type="Proteomes" id="UP000053237"/>
    </source>
</evidence>
<gene>
    <name evidence="1" type="ORF">BN9_035950</name>
</gene>
<dbReference type="Proteomes" id="UP000053237">
    <property type="component" value="Unassembled WGS sequence"/>
</dbReference>
<proteinExistence type="predicted"/>
<comment type="caution">
    <text evidence="1">The sequence shown here is derived from an EMBL/GenBank/DDBJ whole genome shotgun (WGS) entry which is preliminary data.</text>
</comment>
<dbReference type="InParanoid" id="A0A024G7G6"/>
<evidence type="ECO:0000313" key="1">
    <source>
        <dbReference type="EMBL" id="CCI42811.1"/>
    </source>
</evidence>